<dbReference type="AlphaFoldDB" id="A0A364Y591"/>
<evidence type="ECO:0000313" key="2">
    <source>
        <dbReference type="Proteomes" id="UP000251889"/>
    </source>
</evidence>
<comment type="caution">
    <text evidence="1">The sequence shown here is derived from an EMBL/GenBank/DDBJ whole genome shotgun (WGS) entry which is preliminary data.</text>
</comment>
<reference evidence="1 2" key="1">
    <citation type="submission" date="2018-06" db="EMBL/GenBank/DDBJ databases">
        <title>Chryseolinea flavus sp. nov., a member of the phylum Bacteroidetes isolated from soil.</title>
        <authorList>
            <person name="Li Y."/>
            <person name="Wang J."/>
        </authorList>
    </citation>
    <scope>NUCLEOTIDE SEQUENCE [LARGE SCALE GENOMIC DNA]</scope>
    <source>
        <strain evidence="1 2">SDU1-6</strain>
    </source>
</reference>
<proteinExistence type="predicted"/>
<dbReference type="OrthoDB" id="678846at2"/>
<keyword evidence="2" id="KW-1185">Reference proteome</keyword>
<organism evidence="1 2">
    <name type="scientific">Pseudochryseolinea flava</name>
    <dbReference type="NCBI Taxonomy" id="2059302"/>
    <lineage>
        <taxon>Bacteria</taxon>
        <taxon>Pseudomonadati</taxon>
        <taxon>Bacteroidota</taxon>
        <taxon>Cytophagia</taxon>
        <taxon>Cytophagales</taxon>
        <taxon>Fulvivirgaceae</taxon>
        <taxon>Pseudochryseolinea</taxon>
    </lineage>
</organism>
<dbReference type="Proteomes" id="UP000251889">
    <property type="component" value="Unassembled WGS sequence"/>
</dbReference>
<dbReference type="InterPro" id="IPR045788">
    <property type="entry name" value="MobC_2"/>
</dbReference>
<dbReference type="Pfam" id="PF19514">
    <property type="entry name" value="MobC_2"/>
    <property type="match status" value="1"/>
</dbReference>
<protein>
    <submittedName>
        <fullName evidence="1">Mobilization protein</fullName>
    </submittedName>
</protein>
<dbReference type="EMBL" id="QMFY01000002">
    <property type="protein sequence ID" value="RAW01965.1"/>
    <property type="molecule type" value="Genomic_DNA"/>
</dbReference>
<accession>A0A364Y591</accession>
<evidence type="ECO:0000313" key="1">
    <source>
        <dbReference type="EMBL" id="RAW01965.1"/>
    </source>
</evidence>
<gene>
    <name evidence="1" type="ORF">DQQ10_05245</name>
</gene>
<name>A0A364Y591_9BACT</name>
<dbReference type="RefSeq" id="WP_112745790.1">
    <property type="nucleotide sequence ID" value="NZ_QMFY01000002.1"/>
</dbReference>
<sequence length="135" mass="15720">MARKKLSRPEELLNHPIRTRVNDAVFNRLESSLSESNCHSIGELVRKILSKEKIVMIKRDMSLQVHIQELAGIRSELRAIGTNVNQITRHFHAADTERKKMFYAMEVAEEYTKVSEKVSVLMEMVDTLGRKWLQR</sequence>